<evidence type="ECO:0000256" key="2">
    <source>
        <dbReference type="ARBA" id="ARBA00023239"/>
    </source>
</evidence>
<dbReference type="PANTHER" id="PTHR48094">
    <property type="entry name" value="PROTEIN/NUCLEIC ACID DEGLYCASE DJ-1-RELATED"/>
    <property type="match status" value="1"/>
</dbReference>
<dbReference type="GO" id="GO:0006508">
    <property type="term" value="P:proteolysis"/>
    <property type="evidence" value="ECO:0007669"/>
    <property type="project" value="UniProtKB-KW"/>
</dbReference>
<dbReference type="PANTHER" id="PTHR48094:SF11">
    <property type="entry name" value="GLUTATHIONE-INDEPENDENT GLYOXALASE HSP31-RELATED"/>
    <property type="match status" value="1"/>
</dbReference>
<evidence type="ECO:0000313" key="5">
    <source>
        <dbReference type="EMBL" id="SDH04691.1"/>
    </source>
</evidence>
<comment type="similarity">
    <text evidence="3">Belongs to the peptidase C56 family. HSP31-like subfamily.</text>
</comment>
<evidence type="ECO:0000313" key="6">
    <source>
        <dbReference type="Proteomes" id="UP000199163"/>
    </source>
</evidence>
<organism evidence="5 6">
    <name type="scientific">Alteribacillus persepolensis</name>
    <dbReference type="NCBI Taxonomy" id="568899"/>
    <lineage>
        <taxon>Bacteria</taxon>
        <taxon>Bacillati</taxon>
        <taxon>Bacillota</taxon>
        <taxon>Bacilli</taxon>
        <taxon>Bacillales</taxon>
        <taxon>Bacillaceae</taxon>
        <taxon>Alteribacillus</taxon>
    </lineage>
</organism>
<reference evidence="5 6" key="1">
    <citation type="submission" date="2016-10" db="EMBL/GenBank/DDBJ databases">
        <authorList>
            <person name="de Groot N.N."/>
        </authorList>
    </citation>
    <scope>NUCLEOTIDE SEQUENCE [LARGE SCALE GENOMIC DNA]</scope>
    <source>
        <strain evidence="5 6">DSM 21632</strain>
    </source>
</reference>
<dbReference type="STRING" id="568899.SAMN05192534_101434"/>
<dbReference type="Proteomes" id="UP000199163">
    <property type="component" value="Unassembled WGS sequence"/>
</dbReference>
<dbReference type="AlphaFoldDB" id="A0A1G7Z7G4"/>
<evidence type="ECO:0000256" key="1">
    <source>
        <dbReference type="ARBA" id="ARBA00023016"/>
    </source>
</evidence>
<dbReference type="InterPro" id="IPR002818">
    <property type="entry name" value="DJ-1/PfpI"/>
</dbReference>
<dbReference type="SUPFAM" id="SSF52317">
    <property type="entry name" value="Class I glutamine amidotransferase-like"/>
    <property type="match status" value="1"/>
</dbReference>
<gene>
    <name evidence="5" type="ORF">SAMN05192534_101434</name>
</gene>
<dbReference type="CDD" id="cd03141">
    <property type="entry name" value="GATase1_Hsp31_like"/>
    <property type="match status" value="1"/>
</dbReference>
<feature type="domain" description="DJ-1/PfpI" evidence="4">
    <location>
        <begin position="25"/>
        <end position="215"/>
    </location>
</feature>
<dbReference type="Pfam" id="PF01965">
    <property type="entry name" value="DJ-1_PfpI"/>
    <property type="match status" value="1"/>
</dbReference>
<keyword evidence="2" id="KW-0456">Lyase</keyword>
<keyword evidence="5" id="KW-0378">Hydrolase</keyword>
<evidence type="ECO:0000259" key="4">
    <source>
        <dbReference type="Pfam" id="PF01965"/>
    </source>
</evidence>
<keyword evidence="1" id="KW-0346">Stress response</keyword>
<dbReference type="GO" id="GO:0019243">
    <property type="term" value="P:methylglyoxal catabolic process to D-lactate via S-lactoyl-glutathione"/>
    <property type="evidence" value="ECO:0007669"/>
    <property type="project" value="TreeGrafter"/>
</dbReference>
<proteinExistence type="inferred from homology"/>
<keyword evidence="6" id="KW-1185">Reference proteome</keyword>
<keyword evidence="5" id="KW-0645">Protease</keyword>
<dbReference type="GO" id="GO:0005737">
    <property type="term" value="C:cytoplasm"/>
    <property type="evidence" value="ECO:0007669"/>
    <property type="project" value="TreeGrafter"/>
</dbReference>
<name>A0A1G7Z7G4_9BACI</name>
<dbReference type="InterPro" id="IPR029062">
    <property type="entry name" value="Class_I_gatase-like"/>
</dbReference>
<evidence type="ECO:0000256" key="3">
    <source>
        <dbReference type="ARBA" id="ARBA00038493"/>
    </source>
</evidence>
<dbReference type="EMBL" id="FNDK01000001">
    <property type="protein sequence ID" value="SDH04691.1"/>
    <property type="molecule type" value="Genomic_DNA"/>
</dbReference>
<sequence length="224" mass="24381">MASILMVVTNACKIMNGKDTGVWLSEFAEAYLAFHDAGHHVIVASPRGGEAPIDPTSTGHVMMKEWEGAVEALLHTVSLDQVDCDQLDGVFLAGGHGTMFDFPGSDTLQRVLQKMAEANKVIGAVCHGSAGFTRLVMPDGTPFLKGRRLTTFTNQEEKEMDLDKQMPFLLESKVRELGATFVSAPIFTENVEVDGNVVTGQNPQSTIRTAQKFLEKIEGMKHPC</sequence>
<dbReference type="InterPro" id="IPR050325">
    <property type="entry name" value="Prot/Nucl_acid_deglycase"/>
</dbReference>
<dbReference type="GO" id="GO:0008233">
    <property type="term" value="F:peptidase activity"/>
    <property type="evidence" value="ECO:0007669"/>
    <property type="project" value="UniProtKB-KW"/>
</dbReference>
<dbReference type="Gene3D" id="3.40.50.880">
    <property type="match status" value="1"/>
</dbReference>
<dbReference type="RefSeq" id="WP_245705145.1">
    <property type="nucleotide sequence ID" value="NZ_FNDK01000001.1"/>
</dbReference>
<dbReference type="GO" id="GO:0019172">
    <property type="term" value="F:glyoxalase III activity"/>
    <property type="evidence" value="ECO:0007669"/>
    <property type="project" value="TreeGrafter"/>
</dbReference>
<protein>
    <submittedName>
        <fullName evidence="5">Putative intracellular protease/amidase</fullName>
    </submittedName>
</protein>
<accession>A0A1G7Z7G4</accession>